<proteinExistence type="predicted"/>
<evidence type="ECO:0000259" key="1">
    <source>
        <dbReference type="Pfam" id="PF01882"/>
    </source>
</evidence>
<feature type="domain" description="DUF58" evidence="1">
    <location>
        <begin position="62"/>
        <end position="275"/>
    </location>
</feature>
<dbReference type="PANTHER" id="PTHR33608:SF12">
    <property type="entry name" value="DUF58 DOMAIN-CONTAINING PROTEIN"/>
    <property type="match status" value="1"/>
</dbReference>
<dbReference type="Pfam" id="PF01882">
    <property type="entry name" value="DUF58"/>
    <property type="match status" value="1"/>
</dbReference>
<reference evidence="2 3" key="1">
    <citation type="submission" date="2020-11" db="EMBL/GenBank/DDBJ databases">
        <title>Complete genome sequence for Salinimonas sp. strain G2-b.</title>
        <authorList>
            <person name="Park S.-J."/>
        </authorList>
    </citation>
    <scope>NUCLEOTIDE SEQUENCE [LARGE SCALE GENOMIC DNA]</scope>
    <source>
        <strain evidence="2 3">G2-b</strain>
    </source>
</reference>
<dbReference type="KEGG" id="smaa:IT774_11520"/>
<dbReference type="SUPFAM" id="SSF53300">
    <property type="entry name" value="vWA-like"/>
    <property type="match status" value="1"/>
</dbReference>
<evidence type="ECO:0000313" key="2">
    <source>
        <dbReference type="EMBL" id="QPG04807.1"/>
    </source>
</evidence>
<keyword evidence="3" id="KW-1185">Reference proteome</keyword>
<gene>
    <name evidence="2" type="ORF">IT774_11520</name>
</gene>
<name>A0A7S9HCF2_9ALTE</name>
<organism evidence="2 3">
    <name type="scientific">Salinimonas marina</name>
    <dbReference type="NCBI Taxonomy" id="2785918"/>
    <lineage>
        <taxon>Bacteria</taxon>
        <taxon>Pseudomonadati</taxon>
        <taxon>Pseudomonadota</taxon>
        <taxon>Gammaproteobacteria</taxon>
        <taxon>Alteromonadales</taxon>
        <taxon>Alteromonadaceae</taxon>
        <taxon>Alteromonas/Salinimonas group</taxon>
        <taxon>Salinimonas</taxon>
    </lineage>
</organism>
<dbReference type="EMBL" id="CP064795">
    <property type="protein sequence ID" value="QPG04807.1"/>
    <property type="molecule type" value="Genomic_DNA"/>
</dbReference>
<sequence length="317" mass="35604">MINKAHMLTALHSNGIELSTTELLRYRQLTHLINLKPGKAHCAALSGGYLSKHKGRGMEFDEARHYQAGDDIRAIDWRVTARTGKTHTKIYREERERPVFILCDLSASMQFGTQLLLKSIQAAHLSALIAWSAVQRGDKLGALLFTANQHRECKPMSRKRAVLALCHELMQLQNDQHDTEQLSAIAFSDACARARRLVRPGSLVYVISDFATLDAATAQHLAHLGRHSEVKSLMITDPFEHALPQVAGQRQVSVTDGQQRQTWLLGDSHQQQRYRESREQHLVQTTQLLRDAGIFCQQISAATPLEHQLNVQAGSKQ</sequence>
<dbReference type="AlphaFoldDB" id="A0A7S9HCF2"/>
<accession>A0A7S9HCF2</accession>
<dbReference type="RefSeq" id="WP_195809899.1">
    <property type="nucleotide sequence ID" value="NZ_CP064795.1"/>
</dbReference>
<dbReference type="Proteomes" id="UP000595095">
    <property type="component" value="Chromosome"/>
</dbReference>
<dbReference type="PANTHER" id="PTHR33608">
    <property type="entry name" value="BLL2464 PROTEIN"/>
    <property type="match status" value="1"/>
</dbReference>
<evidence type="ECO:0000313" key="3">
    <source>
        <dbReference type="Proteomes" id="UP000595095"/>
    </source>
</evidence>
<protein>
    <submittedName>
        <fullName evidence="2">DUF58 domain-containing protein</fullName>
    </submittedName>
</protein>
<dbReference type="InterPro" id="IPR036465">
    <property type="entry name" value="vWFA_dom_sf"/>
</dbReference>
<dbReference type="InterPro" id="IPR002881">
    <property type="entry name" value="DUF58"/>
</dbReference>